<sequence>MKNHIIIIVENGYATYWDSAKNKFYRSYVGLRKFNNGKHYIIVVISLHFLKQIDDFLNTAVRNYFLFWTVGTLSVIGLFSILFNVFYTRVTSKINLLSIEEDFITHEFYNKFKSRIKIILISMLIFISLFLVFIILSWNVKSIALLFCAWACLCCSIMIFQGANFIGLYRFYQKYLKNYD</sequence>
<accession>A0A1W1UVH4</accession>
<name>A0A1W1UVH4_9PAST</name>
<protein>
    <recommendedName>
        <fullName evidence="4">Tandem five-TM protein</fullName>
    </recommendedName>
</protein>
<reference evidence="3" key="1">
    <citation type="submission" date="2017-04" db="EMBL/GenBank/DDBJ databases">
        <authorList>
            <person name="Varghese N."/>
            <person name="Submissions S."/>
        </authorList>
    </citation>
    <scope>NUCLEOTIDE SEQUENCE [LARGE SCALE GENOMIC DNA]</scope>
    <source>
        <strain evidence="3">DSM 23072</strain>
    </source>
</reference>
<keyword evidence="1" id="KW-0812">Transmembrane</keyword>
<keyword evidence="1" id="KW-1133">Transmembrane helix</keyword>
<keyword evidence="3" id="KW-1185">Reference proteome</keyword>
<feature type="transmembrane region" description="Helical" evidence="1">
    <location>
        <begin position="118"/>
        <end position="138"/>
    </location>
</feature>
<dbReference type="STRING" id="1122938.SAMN05660772_02344"/>
<evidence type="ECO:0000313" key="2">
    <source>
        <dbReference type="EMBL" id="SMB84791.1"/>
    </source>
</evidence>
<evidence type="ECO:0000256" key="1">
    <source>
        <dbReference type="SAM" id="Phobius"/>
    </source>
</evidence>
<dbReference type="RefSeq" id="WP_084257021.1">
    <property type="nucleotide sequence ID" value="NZ_FWWV01000016.1"/>
</dbReference>
<organism evidence="2 3">
    <name type="scientific">Pasteurella testudinis DSM 23072</name>
    <dbReference type="NCBI Taxonomy" id="1122938"/>
    <lineage>
        <taxon>Bacteria</taxon>
        <taxon>Pseudomonadati</taxon>
        <taxon>Pseudomonadota</taxon>
        <taxon>Gammaproteobacteria</taxon>
        <taxon>Pasteurellales</taxon>
        <taxon>Pasteurellaceae</taxon>
        <taxon>Pasteurella</taxon>
    </lineage>
</organism>
<keyword evidence="1" id="KW-0472">Membrane</keyword>
<gene>
    <name evidence="2" type="ORF">SAMN05660772_02344</name>
</gene>
<feature type="transmembrane region" description="Helical" evidence="1">
    <location>
        <begin position="65"/>
        <end position="87"/>
    </location>
</feature>
<feature type="transmembrane region" description="Helical" evidence="1">
    <location>
        <begin position="144"/>
        <end position="169"/>
    </location>
</feature>
<proteinExistence type="predicted"/>
<evidence type="ECO:0000313" key="3">
    <source>
        <dbReference type="Proteomes" id="UP000192408"/>
    </source>
</evidence>
<evidence type="ECO:0008006" key="4">
    <source>
        <dbReference type="Google" id="ProtNLM"/>
    </source>
</evidence>
<dbReference type="Proteomes" id="UP000192408">
    <property type="component" value="Unassembled WGS sequence"/>
</dbReference>
<dbReference type="EMBL" id="FWWV01000016">
    <property type="protein sequence ID" value="SMB84791.1"/>
    <property type="molecule type" value="Genomic_DNA"/>
</dbReference>
<dbReference type="AlphaFoldDB" id="A0A1W1UVH4"/>